<evidence type="ECO:0000313" key="3">
    <source>
        <dbReference type="Proteomes" id="UP000001025"/>
    </source>
</evidence>
<dbReference type="HOGENOM" id="CLU_3316009_0_0_0"/>
<gene>
    <name evidence="2" type="ordered locus">RB10657</name>
</gene>
<accession>Q7UKG3</accession>
<keyword evidence="3" id="KW-1185">Reference proteome</keyword>
<feature type="region of interest" description="Disordered" evidence="1">
    <location>
        <begin position="14"/>
        <end position="39"/>
    </location>
</feature>
<name>Q7UKG3_RHOBA</name>
<organism evidence="2 3">
    <name type="scientific">Rhodopirellula baltica (strain DSM 10527 / NCIMB 13988 / SH1)</name>
    <dbReference type="NCBI Taxonomy" id="243090"/>
    <lineage>
        <taxon>Bacteria</taxon>
        <taxon>Pseudomonadati</taxon>
        <taxon>Planctomycetota</taxon>
        <taxon>Planctomycetia</taxon>
        <taxon>Pirellulales</taxon>
        <taxon>Pirellulaceae</taxon>
        <taxon>Rhodopirellula</taxon>
    </lineage>
</organism>
<evidence type="ECO:0000256" key="1">
    <source>
        <dbReference type="SAM" id="MobiDB-lite"/>
    </source>
</evidence>
<dbReference type="EnsemblBacteria" id="CAD76901">
    <property type="protein sequence ID" value="CAD76901"/>
    <property type="gene ID" value="RB10657"/>
</dbReference>
<protein>
    <submittedName>
        <fullName evidence="2">Uncharacterized protein</fullName>
    </submittedName>
</protein>
<dbReference type="EMBL" id="BX294152">
    <property type="protein sequence ID" value="CAD76901.1"/>
    <property type="molecule type" value="Genomic_DNA"/>
</dbReference>
<dbReference type="STRING" id="243090.RB10657"/>
<sequence length="39" mass="4275">MIVSRLRLRIINNNSSEAVHANSPRDEPTSLGRSGKQVA</sequence>
<proteinExistence type="predicted"/>
<dbReference type="InParanoid" id="Q7UKG3"/>
<reference evidence="2 3" key="1">
    <citation type="journal article" date="2003" name="Proc. Natl. Acad. Sci. U.S.A.">
        <title>Complete genome sequence of the marine planctomycete Pirellula sp. strain 1.</title>
        <authorList>
            <person name="Gloeckner F.O."/>
            <person name="Kube M."/>
            <person name="Bauer M."/>
            <person name="Teeling H."/>
            <person name="Lombardot T."/>
            <person name="Ludwig W."/>
            <person name="Gade D."/>
            <person name="Beck A."/>
            <person name="Borzym K."/>
            <person name="Heitmann K."/>
            <person name="Rabus R."/>
            <person name="Schlesner H."/>
            <person name="Amann R."/>
            <person name="Reinhardt R."/>
        </authorList>
    </citation>
    <scope>NUCLEOTIDE SEQUENCE [LARGE SCALE GENOMIC DNA]</scope>
    <source>
        <strain evidence="3">DSM 10527 / NCIMB 13988 / SH1</strain>
    </source>
</reference>
<dbReference type="AlphaFoldDB" id="Q7UKG3"/>
<dbReference type="KEGG" id="rba:RB10657"/>
<dbReference type="Proteomes" id="UP000001025">
    <property type="component" value="Chromosome"/>
</dbReference>
<evidence type="ECO:0000313" key="2">
    <source>
        <dbReference type="EMBL" id="CAD76901.1"/>
    </source>
</evidence>